<comment type="caution">
    <text evidence="1">The sequence shown here is derived from an EMBL/GenBank/DDBJ whole genome shotgun (WGS) entry which is preliminary data.</text>
</comment>
<dbReference type="Proteomes" id="UP001162164">
    <property type="component" value="Unassembled WGS sequence"/>
</dbReference>
<evidence type="ECO:0000313" key="2">
    <source>
        <dbReference type="Proteomes" id="UP001162164"/>
    </source>
</evidence>
<name>A0ABQ9IVF0_9CUCU</name>
<protein>
    <submittedName>
        <fullName evidence="1">Uncharacterized protein</fullName>
    </submittedName>
</protein>
<gene>
    <name evidence="1" type="ORF">NQ317_006638</name>
</gene>
<proteinExistence type="predicted"/>
<evidence type="ECO:0000313" key="1">
    <source>
        <dbReference type="EMBL" id="KAJ8966853.1"/>
    </source>
</evidence>
<accession>A0ABQ9IVF0</accession>
<keyword evidence="2" id="KW-1185">Reference proteome</keyword>
<sequence>MQRDINCHSDSIKNAVGGLRVLQYDGYTASPVYPTQLKEYDLVITTYSVLKAELRLTENGQPVNLRRERWQVLPTWQSINKDEMVEIMSRRSANS</sequence>
<organism evidence="1 2">
    <name type="scientific">Molorchus minor</name>
    <dbReference type="NCBI Taxonomy" id="1323400"/>
    <lineage>
        <taxon>Eukaryota</taxon>
        <taxon>Metazoa</taxon>
        <taxon>Ecdysozoa</taxon>
        <taxon>Arthropoda</taxon>
        <taxon>Hexapoda</taxon>
        <taxon>Insecta</taxon>
        <taxon>Pterygota</taxon>
        <taxon>Neoptera</taxon>
        <taxon>Endopterygota</taxon>
        <taxon>Coleoptera</taxon>
        <taxon>Polyphaga</taxon>
        <taxon>Cucujiformia</taxon>
        <taxon>Chrysomeloidea</taxon>
        <taxon>Cerambycidae</taxon>
        <taxon>Lamiinae</taxon>
        <taxon>Monochamini</taxon>
        <taxon>Molorchus</taxon>
    </lineage>
</organism>
<dbReference type="EMBL" id="JAPWTJ010002284">
    <property type="protein sequence ID" value="KAJ8966853.1"/>
    <property type="molecule type" value="Genomic_DNA"/>
</dbReference>
<reference evidence="1" key="1">
    <citation type="journal article" date="2023" name="Insect Mol. Biol.">
        <title>Genome sequencing provides insights into the evolution of gene families encoding plant cell wall-degrading enzymes in longhorned beetles.</title>
        <authorList>
            <person name="Shin N.R."/>
            <person name="Okamura Y."/>
            <person name="Kirsch R."/>
            <person name="Pauchet Y."/>
        </authorList>
    </citation>
    <scope>NUCLEOTIDE SEQUENCE</scope>
    <source>
        <strain evidence="1">MMC_N1</strain>
    </source>
</reference>